<feature type="region of interest" description="Disordered" evidence="1">
    <location>
        <begin position="1"/>
        <end position="119"/>
    </location>
</feature>
<gene>
    <name evidence="2" type="ORF">HPBE_LOCUS6953</name>
</gene>
<dbReference type="EMBL" id="UZAH01025776">
    <property type="protein sequence ID" value="VDO70341.1"/>
    <property type="molecule type" value="Genomic_DNA"/>
</dbReference>
<dbReference type="AlphaFoldDB" id="A0A183FJ18"/>
<feature type="compositionally biased region" description="Basic and acidic residues" evidence="1">
    <location>
        <begin position="110"/>
        <end position="119"/>
    </location>
</feature>
<dbReference type="Proteomes" id="UP000050761">
    <property type="component" value="Unassembled WGS sequence"/>
</dbReference>
<reference evidence="4" key="2">
    <citation type="submission" date="2019-09" db="UniProtKB">
        <authorList>
            <consortium name="WormBaseParasite"/>
        </authorList>
    </citation>
    <scope>IDENTIFICATION</scope>
</reference>
<feature type="compositionally biased region" description="Basic and acidic residues" evidence="1">
    <location>
        <begin position="64"/>
        <end position="94"/>
    </location>
</feature>
<organism evidence="3 4">
    <name type="scientific">Heligmosomoides polygyrus</name>
    <name type="common">Parasitic roundworm</name>
    <dbReference type="NCBI Taxonomy" id="6339"/>
    <lineage>
        <taxon>Eukaryota</taxon>
        <taxon>Metazoa</taxon>
        <taxon>Ecdysozoa</taxon>
        <taxon>Nematoda</taxon>
        <taxon>Chromadorea</taxon>
        <taxon>Rhabditida</taxon>
        <taxon>Rhabditina</taxon>
        <taxon>Rhabditomorpha</taxon>
        <taxon>Strongyloidea</taxon>
        <taxon>Heligmosomidae</taxon>
        <taxon>Heligmosomoides</taxon>
    </lineage>
</organism>
<sequence length="119" mass="13469">MVPTQKRSLTEKQRQGPFTGWAVQARAGKNPRSWTTCVGLSQEEGDMCSEAAETKTNTTPENRQQGEERSRRDDRSLKPGGRAERQEFSDDKTPRLGSDLDASRVPSFATEKKNRREQK</sequence>
<proteinExistence type="predicted"/>
<evidence type="ECO:0000313" key="2">
    <source>
        <dbReference type="EMBL" id="VDO70341.1"/>
    </source>
</evidence>
<reference evidence="2 3" key="1">
    <citation type="submission" date="2018-11" db="EMBL/GenBank/DDBJ databases">
        <authorList>
            <consortium name="Pathogen Informatics"/>
        </authorList>
    </citation>
    <scope>NUCLEOTIDE SEQUENCE [LARGE SCALE GENOMIC DNA]</scope>
</reference>
<name>A0A183FJ18_HELPZ</name>
<evidence type="ECO:0000256" key="1">
    <source>
        <dbReference type="SAM" id="MobiDB-lite"/>
    </source>
</evidence>
<feature type="compositionally biased region" description="Polar residues" evidence="1">
    <location>
        <begin position="54"/>
        <end position="63"/>
    </location>
</feature>
<evidence type="ECO:0000313" key="4">
    <source>
        <dbReference type="WBParaSite" id="HPBE_0000695201-mRNA-1"/>
    </source>
</evidence>
<evidence type="ECO:0000313" key="3">
    <source>
        <dbReference type="Proteomes" id="UP000050761"/>
    </source>
</evidence>
<dbReference type="WBParaSite" id="HPBE_0000695201-mRNA-1">
    <property type="protein sequence ID" value="HPBE_0000695201-mRNA-1"/>
    <property type="gene ID" value="HPBE_0000695201"/>
</dbReference>
<keyword evidence="3" id="KW-1185">Reference proteome</keyword>
<accession>A0A3P7X8A8</accession>
<accession>A0A183FJ18</accession>
<protein>
    <submittedName>
        <fullName evidence="2 4">Uncharacterized protein</fullName>
    </submittedName>
</protein>